<proteinExistence type="predicted"/>
<dbReference type="RefSeq" id="WP_311720961.1">
    <property type="nucleotide sequence ID" value="NZ_JAVREZ010000166.1"/>
</dbReference>
<dbReference type="EMBL" id="JAVREZ010000166">
    <property type="protein sequence ID" value="MDT0488436.1"/>
    <property type="molecule type" value="Genomic_DNA"/>
</dbReference>
<dbReference type="PROSITE" id="PS51782">
    <property type="entry name" value="LYSM"/>
    <property type="match status" value="1"/>
</dbReference>
<comment type="caution">
    <text evidence="3">The sequence shown here is derived from an EMBL/GenBank/DDBJ whole genome shotgun (WGS) entry which is preliminary data.</text>
</comment>
<dbReference type="InterPro" id="IPR036779">
    <property type="entry name" value="LysM_dom_sf"/>
</dbReference>
<feature type="compositionally biased region" description="Basic and acidic residues" evidence="1">
    <location>
        <begin position="43"/>
        <end position="55"/>
    </location>
</feature>
<evidence type="ECO:0000313" key="3">
    <source>
        <dbReference type="EMBL" id="MDT0488436.1"/>
    </source>
</evidence>
<feature type="domain" description="LysM" evidence="2">
    <location>
        <begin position="23"/>
        <end position="79"/>
    </location>
</feature>
<sequence length="159" mass="16152">DVEDGEEGGLRAQGGGKQAATGEEYVVEAGDSLSKIATDELGDESKYPEIFELNKGEAQPDGSHFTNPDRIFPGQNLTLPATATAPNGTEPGPGDQQGPTAPAPQTPNGAGQSDNAQQDEAEQHNDNKGQGGVEQEESAPASPSAPPSEPSITPGPPPG</sequence>
<dbReference type="PANTHER" id="PTHR34700:SF4">
    <property type="entry name" value="PHAGE-LIKE ELEMENT PBSX PROTEIN XKDP"/>
    <property type="match status" value="1"/>
</dbReference>
<feature type="non-terminal residue" evidence="3">
    <location>
        <position position="1"/>
    </location>
</feature>
<feature type="non-terminal residue" evidence="3">
    <location>
        <position position="159"/>
    </location>
</feature>
<accession>A0ABU2VS52</accession>
<dbReference type="InterPro" id="IPR052196">
    <property type="entry name" value="Bact_Kbp"/>
</dbReference>
<dbReference type="Proteomes" id="UP001183824">
    <property type="component" value="Unassembled WGS sequence"/>
</dbReference>
<feature type="compositionally biased region" description="Pro residues" evidence="1">
    <location>
        <begin position="143"/>
        <end position="159"/>
    </location>
</feature>
<feature type="compositionally biased region" description="Polar residues" evidence="1">
    <location>
        <begin position="75"/>
        <end position="87"/>
    </location>
</feature>
<dbReference type="InterPro" id="IPR018392">
    <property type="entry name" value="LysM"/>
</dbReference>
<dbReference type="Pfam" id="PF01476">
    <property type="entry name" value="LysM"/>
    <property type="match status" value="1"/>
</dbReference>
<organism evidence="3 4">
    <name type="scientific">Streptomyces doebereineriae</name>
    <dbReference type="NCBI Taxonomy" id="3075528"/>
    <lineage>
        <taxon>Bacteria</taxon>
        <taxon>Bacillati</taxon>
        <taxon>Actinomycetota</taxon>
        <taxon>Actinomycetes</taxon>
        <taxon>Kitasatosporales</taxon>
        <taxon>Streptomycetaceae</taxon>
        <taxon>Streptomyces</taxon>
    </lineage>
</organism>
<protein>
    <submittedName>
        <fullName evidence="3">LysM peptidoglycan-binding domain-containing protein</fullName>
    </submittedName>
</protein>
<dbReference type="SMART" id="SM00257">
    <property type="entry name" value="LysM"/>
    <property type="match status" value="1"/>
</dbReference>
<dbReference type="PANTHER" id="PTHR34700">
    <property type="entry name" value="POTASSIUM BINDING PROTEIN KBP"/>
    <property type="match status" value="1"/>
</dbReference>
<keyword evidence="4" id="KW-1185">Reference proteome</keyword>
<evidence type="ECO:0000259" key="2">
    <source>
        <dbReference type="PROSITE" id="PS51782"/>
    </source>
</evidence>
<evidence type="ECO:0000313" key="4">
    <source>
        <dbReference type="Proteomes" id="UP001183824"/>
    </source>
</evidence>
<gene>
    <name evidence="3" type="ORF">RNB18_51270</name>
</gene>
<dbReference type="CDD" id="cd00118">
    <property type="entry name" value="LysM"/>
    <property type="match status" value="1"/>
</dbReference>
<feature type="region of interest" description="Disordered" evidence="1">
    <location>
        <begin position="1"/>
        <end position="159"/>
    </location>
</feature>
<name>A0ABU2VS52_9ACTN</name>
<reference evidence="4" key="1">
    <citation type="submission" date="2023-07" db="EMBL/GenBank/DDBJ databases">
        <title>30 novel species of actinomycetes from the DSMZ collection.</title>
        <authorList>
            <person name="Nouioui I."/>
        </authorList>
    </citation>
    <scope>NUCLEOTIDE SEQUENCE [LARGE SCALE GENOMIC DNA]</scope>
    <source>
        <strain evidence="4">DSM 41640</strain>
    </source>
</reference>
<evidence type="ECO:0000256" key="1">
    <source>
        <dbReference type="SAM" id="MobiDB-lite"/>
    </source>
</evidence>
<dbReference type="Gene3D" id="3.10.350.10">
    <property type="entry name" value="LysM domain"/>
    <property type="match status" value="1"/>
</dbReference>